<name>A0AAX4PBN6_9CHLO</name>
<dbReference type="EMBL" id="CP151507">
    <property type="protein sequence ID" value="WZN63375.1"/>
    <property type="molecule type" value="Genomic_DNA"/>
</dbReference>
<protein>
    <submittedName>
        <fullName evidence="1">Uncharacterized protein</fullName>
    </submittedName>
</protein>
<accession>A0AAX4PBN6</accession>
<keyword evidence="2" id="KW-1185">Reference proteome</keyword>
<proteinExistence type="predicted"/>
<sequence>MFEAWVGVSLARRAVLSCLAILLASLTLVSQYASFAVNTKPVMLLEGSLRRPSPLRSSRSTVRGQSEDRFKREVREQKMEQYKEERNLQCDERGGWKTIGLRRRGSERIYAKYEYADSMFAPEKVEGRELIIEVCDVEGDGQSGWKIYRMGPMVGIGGYDRHEITVLNLPHPSKAKFLTGKMMAPVYKNGEIAGFPPLHSHHNMVGVSGVKHAFESHGDAICDANLGGEGCYLISYPDGYGVPFKNETVPNKDFMTLTLIFNDVRKNDDLVTPNKMLFYGEIALKWSANTDDVKSVSAAALHMIGKSHPYMANIVTKRPSLRWSTGTWPVDGKIIISPEDQLPWFHAHRSYFTAFWAFAASPEELGLTTKLLRKVDDNNQTRNGKLDKFDLVWTPDDPIRALEEKVAQSKKGLKSLRCWLVASDEEKVLVYVNETAGFSPELSEPWQQNWKGSWYDRAGEVHCNPWSFKKGDSYTVVGMNGIDDRYNWTHDQSDFFTMMQHNILFLLYETTGPELGPTMEILGDFRSKGKNIVALMWSYVPNVLKPQTEYYFQNKERQTEYKGSLTRHLGKEFRNKNIGVFRIPPFGFH</sequence>
<evidence type="ECO:0000313" key="1">
    <source>
        <dbReference type="EMBL" id="WZN63375.1"/>
    </source>
</evidence>
<organism evidence="1 2">
    <name type="scientific">Chloropicon roscoffensis</name>
    <dbReference type="NCBI Taxonomy" id="1461544"/>
    <lineage>
        <taxon>Eukaryota</taxon>
        <taxon>Viridiplantae</taxon>
        <taxon>Chlorophyta</taxon>
        <taxon>Chloropicophyceae</taxon>
        <taxon>Chloropicales</taxon>
        <taxon>Chloropicaceae</taxon>
        <taxon>Chloropicon</taxon>
    </lineage>
</organism>
<gene>
    <name evidence="1" type="ORF">HKI87_07g49230</name>
</gene>
<dbReference type="Proteomes" id="UP001472866">
    <property type="component" value="Chromosome 07"/>
</dbReference>
<evidence type="ECO:0000313" key="2">
    <source>
        <dbReference type="Proteomes" id="UP001472866"/>
    </source>
</evidence>
<reference evidence="1 2" key="1">
    <citation type="submission" date="2024-03" db="EMBL/GenBank/DDBJ databases">
        <title>Complete genome sequence of the green alga Chloropicon roscoffensis RCC1871.</title>
        <authorList>
            <person name="Lemieux C."/>
            <person name="Pombert J.-F."/>
            <person name="Otis C."/>
            <person name="Turmel M."/>
        </authorList>
    </citation>
    <scope>NUCLEOTIDE SEQUENCE [LARGE SCALE GENOMIC DNA]</scope>
    <source>
        <strain evidence="1 2">RCC1871</strain>
    </source>
</reference>
<dbReference type="AlphaFoldDB" id="A0AAX4PBN6"/>